<dbReference type="Pfam" id="PF00269">
    <property type="entry name" value="SASP"/>
    <property type="match status" value="1"/>
</dbReference>
<reference evidence="1 2" key="1">
    <citation type="submission" date="2023-09" db="EMBL/GenBank/DDBJ databases">
        <title>Complete Genome and Methylome dissection of Bacillus brevis NEB573 original source of BbsI restriction endonuclease.</title>
        <authorList>
            <person name="Fomenkov A."/>
            <person name="Roberts R.D."/>
        </authorList>
    </citation>
    <scope>NUCLEOTIDE SEQUENCE [LARGE SCALE GENOMIC DNA]</scope>
    <source>
        <strain evidence="1 2">NEB573</strain>
    </source>
</reference>
<dbReference type="InterPro" id="IPR001448">
    <property type="entry name" value="SASP_alpha/beta-type"/>
</dbReference>
<keyword evidence="2" id="KW-1185">Reference proteome</keyword>
<dbReference type="InterPro" id="IPR038300">
    <property type="entry name" value="SASP_sf_alpha/beta"/>
</dbReference>
<dbReference type="Gene3D" id="6.10.10.80">
    <property type="entry name" value="Small, acid-soluble spore protein, alpha/beta type-like"/>
    <property type="match status" value="1"/>
</dbReference>
<name>A0ABY9TA51_BREBE</name>
<protein>
    <submittedName>
        <fullName evidence="1">Alpha/beta-type small acid-soluble spore protein</fullName>
    </submittedName>
</protein>
<sequence>MSRRRRPLVPNARTGLDALKARVADVTDPDQAKYEVARELHVPLSDGYNGQLSSHDAGRIGGRLGGSMVKEMIKMGMQAVQNRSNPKT</sequence>
<gene>
    <name evidence="1" type="ORF">RGB73_11900</name>
</gene>
<accession>A0ABY9TA51</accession>
<dbReference type="EMBL" id="CP134050">
    <property type="protein sequence ID" value="WNC16975.1"/>
    <property type="molecule type" value="Genomic_DNA"/>
</dbReference>
<dbReference type="RefSeq" id="WP_310772217.1">
    <property type="nucleotide sequence ID" value="NZ_CP134050.1"/>
</dbReference>
<proteinExistence type="predicted"/>
<dbReference type="Proteomes" id="UP001256827">
    <property type="component" value="Chromosome"/>
</dbReference>
<evidence type="ECO:0000313" key="2">
    <source>
        <dbReference type="Proteomes" id="UP001256827"/>
    </source>
</evidence>
<organism evidence="1 2">
    <name type="scientific">Brevibacillus brevis</name>
    <name type="common">Bacillus brevis</name>
    <dbReference type="NCBI Taxonomy" id="1393"/>
    <lineage>
        <taxon>Bacteria</taxon>
        <taxon>Bacillati</taxon>
        <taxon>Bacillota</taxon>
        <taxon>Bacilli</taxon>
        <taxon>Bacillales</taxon>
        <taxon>Paenibacillaceae</taxon>
        <taxon>Brevibacillus</taxon>
    </lineage>
</organism>
<evidence type="ECO:0000313" key="1">
    <source>
        <dbReference type="EMBL" id="WNC16975.1"/>
    </source>
</evidence>